<feature type="domain" description="APS kinase" evidence="2">
    <location>
        <begin position="24"/>
        <end position="58"/>
    </location>
</feature>
<evidence type="ECO:0000313" key="4">
    <source>
        <dbReference type="Proteomes" id="UP000077381"/>
    </source>
</evidence>
<dbReference type="EC" id="2.7.1.25" evidence="3"/>
<dbReference type="Pfam" id="PF01583">
    <property type="entry name" value="APS_kinase"/>
    <property type="match status" value="1"/>
</dbReference>
<dbReference type="Gene3D" id="3.40.50.300">
    <property type="entry name" value="P-loop containing nucleotide triphosphate hydrolases"/>
    <property type="match status" value="1"/>
</dbReference>
<organism evidence="3 4">
    <name type="scientific">Streptomyces jeddahensis</name>
    <dbReference type="NCBI Taxonomy" id="1716141"/>
    <lineage>
        <taxon>Bacteria</taxon>
        <taxon>Bacillati</taxon>
        <taxon>Actinomycetota</taxon>
        <taxon>Actinomycetes</taxon>
        <taxon>Kitasatosporales</taxon>
        <taxon>Streptomycetaceae</taxon>
        <taxon>Streptomyces</taxon>
    </lineage>
</organism>
<name>A0A177HL47_9ACTN</name>
<dbReference type="Proteomes" id="UP000077381">
    <property type="component" value="Unassembled WGS sequence"/>
</dbReference>
<dbReference type="STRING" id="1716141.STSP_58060"/>
<sequence>MTTAHTLAAWVSAEAAGAAATCARGATVWLTGLRSAGKTTLARALAKRLRAEGRRLETFTAVCRDDTAAERGRA</sequence>
<keyword evidence="4" id="KW-1185">Reference proteome</keyword>
<accession>A0A177HL47</accession>
<dbReference type="PATRIC" id="fig|1716141.3.peg.6101"/>
<evidence type="ECO:0000259" key="2">
    <source>
        <dbReference type="Pfam" id="PF01583"/>
    </source>
</evidence>
<keyword evidence="3" id="KW-0418">Kinase</keyword>
<proteinExistence type="predicted"/>
<dbReference type="SUPFAM" id="SSF52540">
    <property type="entry name" value="P-loop containing nucleoside triphosphate hydrolases"/>
    <property type="match status" value="1"/>
</dbReference>
<dbReference type="AlphaFoldDB" id="A0A177HL47"/>
<dbReference type="InterPro" id="IPR059117">
    <property type="entry name" value="APS_kinase_dom"/>
</dbReference>
<gene>
    <name evidence="3" type="primary">cysC</name>
    <name evidence="3" type="ORF">STSP_58060</name>
</gene>
<dbReference type="GO" id="GO:0004020">
    <property type="term" value="F:adenylylsulfate kinase activity"/>
    <property type="evidence" value="ECO:0007669"/>
    <property type="project" value="UniProtKB-EC"/>
</dbReference>
<dbReference type="EMBL" id="LOHS01000117">
    <property type="protein sequence ID" value="OAH10964.1"/>
    <property type="molecule type" value="Genomic_DNA"/>
</dbReference>
<keyword evidence="1 3" id="KW-0808">Transferase</keyword>
<comment type="caution">
    <text evidence="3">The sequence shown here is derived from an EMBL/GenBank/DDBJ whole genome shotgun (WGS) entry which is preliminary data.</text>
</comment>
<reference evidence="3 4" key="1">
    <citation type="submission" date="2015-12" db="EMBL/GenBank/DDBJ databases">
        <title>Genome sequence of Streptomyces sp. G25.</title>
        <authorList>
            <person name="Poehlein A."/>
            <person name="Roettig A."/>
            <person name="Hiessl S."/>
            <person name="Hauschild P."/>
            <person name="Schauer J."/>
            <person name="Madkour M.H."/>
            <person name="Al-Ansari A.M."/>
            <person name="Almakishah N.H."/>
            <person name="Steinbuechel A."/>
            <person name="Daniel R."/>
        </authorList>
    </citation>
    <scope>NUCLEOTIDE SEQUENCE [LARGE SCALE GENOMIC DNA]</scope>
    <source>
        <strain evidence="4">G25(2015)</strain>
    </source>
</reference>
<dbReference type="InterPro" id="IPR027417">
    <property type="entry name" value="P-loop_NTPase"/>
</dbReference>
<evidence type="ECO:0000313" key="3">
    <source>
        <dbReference type="EMBL" id="OAH10964.1"/>
    </source>
</evidence>
<evidence type="ECO:0000256" key="1">
    <source>
        <dbReference type="ARBA" id="ARBA00022679"/>
    </source>
</evidence>
<protein>
    <submittedName>
        <fullName evidence="3">Adenylyl-sulfate kinase</fullName>
        <ecNumber evidence="3">2.7.1.25</ecNumber>
    </submittedName>
</protein>